<keyword evidence="1" id="KW-1133">Transmembrane helix</keyword>
<dbReference type="Pfam" id="PF06210">
    <property type="entry name" value="DUF1003"/>
    <property type="match status" value="1"/>
</dbReference>
<accession>A0ABU9AZT5</accession>
<dbReference type="PANTHER" id="PTHR41386">
    <property type="entry name" value="INTEGRAL MEMBRANE PROTEIN-RELATED"/>
    <property type="match status" value="1"/>
</dbReference>
<evidence type="ECO:0000313" key="3">
    <source>
        <dbReference type="Proteomes" id="UP001371305"/>
    </source>
</evidence>
<dbReference type="PANTHER" id="PTHR41386:SF1">
    <property type="entry name" value="MEMBRANE PROTEIN"/>
    <property type="match status" value="1"/>
</dbReference>
<reference evidence="2 3" key="1">
    <citation type="submission" date="2024-04" db="EMBL/GenBank/DDBJ databases">
        <title>Luteolibacter sp. isolated from soil.</title>
        <authorList>
            <person name="An J."/>
        </authorList>
    </citation>
    <scope>NUCLEOTIDE SEQUENCE [LARGE SCALE GENOMIC DNA]</scope>
    <source>
        <strain evidence="2 3">Y139</strain>
    </source>
</reference>
<sequence>MSDPTEKPLQKSPPKTVEEITAKNVRSIVELEQASQRATWGDRLAVRINDACGSMTFLWANALGFAVWMTLNTIILPQPWDPFPFNFLTLVVSLEAIFLSIFLLIAANRQAEVAERRNQLDLQINLLAEQEDTKGLHLLHLIARKVGVEEEGDPDIAVLEQATDPETLVDQIGKIEEEVENSRSTP</sequence>
<feature type="transmembrane region" description="Helical" evidence="1">
    <location>
        <begin position="87"/>
        <end position="107"/>
    </location>
</feature>
<gene>
    <name evidence="2" type="ORF">WKV53_22385</name>
</gene>
<protein>
    <submittedName>
        <fullName evidence="2">DUF1003 domain-containing protein</fullName>
    </submittedName>
</protein>
<dbReference type="Proteomes" id="UP001371305">
    <property type="component" value="Unassembled WGS sequence"/>
</dbReference>
<proteinExistence type="predicted"/>
<keyword evidence="3" id="KW-1185">Reference proteome</keyword>
<evidence type="ECO:0000313" key="2">
    <source>
        <dbReference type="EMBL" id="MEK7953279.1"/>
    </source>
</evidence>
<dbReference type="EMBL" id="JBBUKT010000010">
    <property type="protein sequence ID" value="MEK7953279.1"/>
    <property type="molecule type" value="Genomic_DNA"/>
</dbReference>
<keyword evidence="1" id="KW-0812">Transmembrane</keyword>
<comment type="caution">
    <text evidence="2">The sequence shown here is derived from an EMBL/GenBank/DDBJ whole genome shotgun (WGS) entry which is preliminary data.</text>
</comment>
<evidence type="ECO:0000256" key="1">
    <source>
        <dbReference type="SAM" id="Phobius"/>
    </source>
</evidence>
<feature type="transmembrane region" description="Helical" evidence="1">
    <location>
        <begin position="57"/>
        <end position="75"/>
    </location>
</feature>
<name>A0ABU9AZT5_9BACT</name>
<dbReference type="RefSeq" id="WP_341407043.1">
    <property type="nucleotide sequence ID" value="NZ_JBBUKT010000010.1"/>
</dbReference>
<dbReference type="InterPro" id="IPR010406">
    <property type="entry name" value="DUF1003"/>
</dbReference>
<organism evidence="2 3">
    <name type="scientific">Luteolibacter soli</name>
    <dbReference type="NCBI Taxonomy" id="3135280"/>
    <lineage>
        <taxon>Bacteria</taxon>
        <taxon>Pseudomonadati</taxon>
        <taxon>Verrucomicrobiota</taxon>
        <taxon>Verrucomicrobiia</taxon>
        <taxon>Verrucomicrobiales</taxon>
        <taxon>Verrucomicrobiaceae</taxon>
        <taxon>Luteolibacter</taxon>
    </lineage>
</organism>
<keyword evidence="1" id="KW-0472">Membrane</keyword>